<comment type="caution">
    <text evidence="1">The sequence shown here is derived from an EMBL/GenBank/DDBJ whole genome shotgun (WGS) entry which is preliminary data.</text>
</comment>
<accession>A0AAP0MCK3</accession>
<organism evidence="1 2">
    <name type="scientific">Citrus x changshan-huyou</name>
    <dbReference type="NCBI Taxonomy" id="2935761"/>
    <lineage>
        <taxon>Eukaryota</taxon>
        <taxon>Viridiplantae</taxon>
        <taxon>Streptophyta</taxon>
        <taxon>Embryophyta</taxon>
        <taxon>Tracheophyta</taxon>
        <taxon>Spermatophyta</taxon>
        <taxon>Magnoliopsida</taxon>
        <taxon>eudicotyledons</taxon>
        <taxon>Gunneridae</taxon>
        <taxon>Pentapetalae</taxon>
        <taxon>rosids</taxon>
        <taxon>malvids</taxon>
        <taxon>Sapindales</taxon>
        <taxon>Rutaceae</taxon>
        <taxon>Aurantioideae</taxon>
        <taxon>Citrus</taxon>
    </lineage>
</organism>
<sequence length="218" mass="24254">MACVSSSSFLLLKQPTFSPRSKPSSHFSTRRRVVVVRAEAMSTTTIEKLGVKIERNPPESKLTELGVRQWPNTFAVQVMCINHHVFKTQLVKVEGVSIYKACDESVHAKAKEVGVSKIPAQLSLISDIGIGLKLSQSRTSLDKPGALPHWRPTSGFSIKENTFGSNLANFERKSSIRRDSDETFQMDEQVADLFTKSFECRKVASIVQRKGADVEGER</sequence>
<dbReference type="EMBL" id="JBCGBO010000005">
    <property type="protein sequence ID" value="KAK9200275.1"/>
    <property type="molecule type" value="Genomic_DNA"/>
</dbReference>
<reference evidence="1 2" key="1">
    <citation type="submission" date="2024-05" db="EMBL/GenBank/DDBJ databases">
        <title>Haplotype-resolved chromosome-level genome assembly of Huyou (Citrus changshanensis).</title>
        <authorList>
            <person name="Miao C."/>
            <person name="Chen W."/>
            <person name="Wu Y."/>
            <person name="Wang L."/>
            <person name="Zhao S."/>
            <person name="Grierson D."/>
            <person name="Xu C."/>
            <person name="Chen K."/>
        </authorList>
    </citation>
    <scope>NUCLEOTIDE SEQUENCE [LARGE SCALE GENOMIC DNA]</scope>
    <source>
        <strain evidence="1">01-14</strain>
        <tissue evidence="1">Leaf</tissue>
    </source>
</reference>
<gene>
    <name evidence="1" type="ORF">WN944_015472</name>
</gene>
<protein>
    <submittedName>
        <fullName evidence="1">Uncharacterized protein</fullName>
    </submittedName>
</protein>
<dbReference type="Proteomes" id="UP001428341">
    <property type="component" value="Unassembled WGS sequence"/>
</dbReference>
<name>A0AAP0MCK3_9ROSI</name>
<evidence type="ECO:0000313" key="1">
    <source>
        <dbReference type="EMBL" id="KAK9200275.1"/>
    </source>
</evidence>
<dbReference type="AlphaFoldDB" id="A0AAP0MCK3"/>
<evidence type="ECO:0000313" key="2">
    <source>
        <dbReference type="Proteomes" id="UP001428341"/>
    </source>
</evidence>
<proteinExistence type="predicted"/>
<keyword evidence="2" id="KW-1185">Reference proteome</keyword>